<dbReference type="PANTHER" id="PTHR11827">
    <property type="entry name" value="SOLUTE CARRIER FAMILY 12, CATION COTRANSPORTERS"/>
    <property type="match status" value="1"/>
</dbReference>
<keyword evidence="3 5" id="KW-1133">Transmembrane helix</keyword>
<comment type="caution">
    <text evidence="7">The sequence shown here is derived from an EMBL/GenBank/DDBJ whole genome shotgun (WGS) entry which is preliminary data.</text>
</comment>
<evidence type="ECO:0000313" key="7">
    <source>
        <dbReference type="EMBL" id="CAL1532294.1"/>
    </source>
</evidence>
<protein>
    <recommendedName>
        <fullName evidence="6">Amino acid permease/ SLC12A domain-containing protein</fullName>
    </recommendedName>
</protein>
<dbReference type="InterPro" id="IPR004841">
    <property type="entry name" value="AA-permease/SLC12A_dom"/>
</dbReference>
<keyword evidence="8" id="KW-1185">Reference proteome</keyword>
<evidence type="ECO:0000256" key="3">
    <source>
        <dbReference type="ARBA" id="ARBA00022989"/>
    </source>
</evidence>
<evidence type="ECO:0000256" key="1">
    <source>
        <dbReference type="ARBA" id="ARBA00004141"/>
    </source>
</evidence>
<evidence type="ECO:0000313" key="8">
    <source>
        <dbReference type="Proteomes" id="UP001497497"/>
    </source>
</evidence>
<sequence length="164" mass="17357">MILNHDSILGVESGSNYSGDLKDAQISIPRGTIAAAVVTSIIYLSAVVLLGGSVEGVLLRDKYGESISTKGELVMSLVAFPSKWIVLVGTLTATTGAGLQALAGGPRLLQAIADDNIIPHLGFFAKKWRGEPVRCLCVTFCIAEMGIIIAFLDYVAPIVTMFFL</sequence>
<dbReference type="GO" id="GO:0005886">
    <property type="term" value="C:plasma membrane"/>
    <property type="evidence" value="ECO:0007669"/>
    <property type="project" value="TreeGrafter"/>
</dbReference>
<dbReference type="GO" id="GO:0055075">
    <property type="term" value="P:potassium ion homeostasis"/>
    <property type="evidence" value="ECO:0007669"/>
    <property type="project" value="TreeGrafter"/>
</dbReference>
<feature type="non-terminal residue" evidence="7">
    <location>
        <position position="164"/>
    </location>
</feature>
<evidence type="ECO:0000256" key="4">
    <source>
        <dbReference type="ARBA" id="ARBA00023136"/>
    </source>
</evidence>
<keyword evidence="4 5" id="KW-0472">Membrane</keyword>
<dbReference type="EMBL" id="CAXITT010000113">
    <property type="protein sequence ID" value="CAL1532294.1"/>
    <property type="molecule type" value="Genomic_DNA"/>
</dbReference>
<feature type="transmembrane region" description="Helical" evidence="5">
    <location>
        <begin position="136"/>
        <end position="163"/>
    </location>
</feature>
<feature type="transmembrane region" description="Helical" evidence="5">
    <location>
        <begin position="32"/>
        <end position="54"/>
    </location>
</feature>
<feature type="domain" description="Amino acid permease/ SLC12A" evidence="6">
    <location>
        <begin position="9"/>
        <end position="153"/>
    </location>
</feature>
<dbReference type="Proteomes" id="UP001497497">
    <property type="component" value="Unassembled WGS sequence"/>
</dbReference>
<evidence type="ECO:0000259" key="6">
    <source>
        <dbReference type="Pfam" id="PF00324"/>
    </source>
</evidence>
<reference evidence="7 8" key="1">
    <citation type="submission" date="2024-04" db="EMBL/GenBank/DDBJ databases">
        <authorList>
            <consortium name="Genoscope - CEA"/>
            <person name="William W."/>
        </authorList>
    </citation>
    <scope>NUCLEOTIDE SEQUENCE [LARGE SCALE GENOMIC DNA]</scope>
</reference>
<proteinExistence type="predicted"/>
<dbReference type="GO" id="GO:1990573">
    <property type="term" value="P:potassium ion import across plasma membrane"/>
    <property type="evidence" value="ECO:0007669"/>
    <property type="project" value="TreeGrafter"/>
</dbReference>
<dbReference type="GO" id="GO:0055064">
    <property type="term" value="P:chloride ion homeostasis"/>
    <property type="evidence" value="ECO:0007669"/>
    <property type="project" value="TreeGrafter"/>
</dbReference>
<evidence type="ECO:0000256" key="2">
    <source>
        <dbReference type="ARBA" id="ARBA00022692"/>
    </source>
</evidence>
<evidence type="ECO:0000256" key="5">
    <source>
        <dbReference type="SAM" id="Phobius"/>
    </source>
</evidence>
<dbReference type="PANTHER" id="PTHR11827:SF73">
    <property type="entry name" value="KAZACHOC, ISOFORM G"/>
    <property type="match status" value="1"/>
</dbReference>
<keyword evidence="2 5" id="KW-0812">Transmembrane</keyword>
<name>A0AAV2HEQ7_LYMST</name>
<dbReference type="AlphaFoldDB" id="A0AAV2HEQ7"/>
<comment type="subcellular location">
    <subcellularLocation>
        <location evidence="1">Membrane</location>
        <topology evidence="1">Multi-pass membrane protein</topology>
    </subcellularLocation>
</comment>
<organism evidence="7 8">
    <name type="scientific">Lymnaea stagnalis</name>
    <name type="common">Great pond snail</name>
    <name type="synonym">Helix stagnalis</name>
    <dbReference type="NCBI Taxonomy" id="6523"/>
    <lineage>
        <taxon>Eukaryota</taxon>
        <taxon>Metazoa</taxon>
        <taxon>Spiralia</taxon>
        <taxon>Lophotrochozoa</taxon>
        <taxon>Mollusca</taxon>
        <taxon>Gastropoda</taxon>
        <taxon>Heterobranchia</taxon>
        <taxon>Euthyneura</taxon>
        <taxon>Panpulmonata</taxon>
        <taxon>Hygrophila</taxon>
        <taxon>Lymnaeoidea</taxon>
        <taxon>Lymnaeidae</taxon>
        <taxon>Lymnaea</taxon>
    </lineage>
</organism>
<dbReference type="Pfam" id="PF00324">
    <property type="entry name" value="AA_permease"/>
    <property type="match status" value="1"/>
</dbReference>
<dbReference type="Gene3D" id="1.20.1740.10">
    <property type="entry name" value="Amino acid/polyamine transporter I"/>
    <property type="match status" value="1"/>
</dbReference>
<accession>A0AAV2HEQ7</accession>
<gene>
    <name evidence="7" type="ORF">GSLYS_00006373001</name>
</gene>
<dbReference type="GO" id="GO:0015379">
    <property type="term" value="F:potassium:chloride symporter activity"/>
    <property type="evidence" value="ECO:0007669"/>
    <property type="project" value="TreeGrafter"/>
</dbReference>
<dbReference type="InterPro" id="IPR004842">
    <property type="entry name" value="SLC12A_fam"/>
</dbReference>
<dbReference type="GO" id="GO:0007268">
    <property type="term" value="P:chemical synaptic transmission"/>
    <property type="evidence" value="ECO:0007669"/>
    <property type="project" value="TreeGrafter"/>
</dbReference>
<dbReference type="GO" id="GO:0045202">
    <property type="term" value="C:synapse"/>
    <property type="evidence" value="ECO:0007669"/>
    <property type="project" value="GOC"/>
</dbReference>
<dbReference type="GO" id="GO:0006884">
    <property type="term" value="P:cell volume homeostasis"/>
    <property type="evidence" value="ECO:0007669"/>
    <property type="project" value="TreeGrafter"/>
</dbReference>